<proteinExistence type="inferred from homology"/>
<dbReference type="InterPro" id="IPR000477">
    <property type="entry name" value="RT_dom"/>
</dbReference>
<dbReference type="EMBL" id="LIZK01000002">
    <property type="protein sequence ID" value="KPL95401.1"/>
    <property type="molecule type" value="Genomic_DNA"/>
</dbReference>
<dbReference type="PANTHER" id="PTHR34047">
    <property type="entry name" value="NUCLEAR INTRON MATURASE 1, MITOCHONDRIAL-RELATED"/>
    <property type="match status" value="1"/>
</dbReference>
<organism evidence="3 4">
    <name type="scientific">Vibrio splendidus</name>
    <dbReference type="NCBI Taxonomy" id="29497"/>
    <lineage>
        <taxon>Bacteria</taxon>
        <taxon>Pseudomonadati</taxon>
        <taxon>Pseudomonadota</taxon>
        <taxon>Gammaproteobacteria</taxon>
        <taxon>Vibrionales</taxon>
        <taxon>Vibrionaceae</taxon>
        <taxon>Vibrio</taxon>
    </lineage>
</organism>
<evidence type="ECO:0000313" key="4">
    <source>
        <dbReference type="Proteomes" id="UP000050463"/>
    </source>
</evidence>
<evidence type="ECO:0000256" key="1">
    <source>
        <dbReference type="ARBA" id="ARBA00034120"/>
    </source>
</evidence>
<accession>A0A837NWY1</accession>
<comment type="caution">
    <text evidence="3">The sequence shown here is derived from an EMBL/GenBank/DDBJ whole genome shotgun (WGS) entry which is preliminary data.</text>
</comment>
<protein>
    <submittedName>
        <fullName evidence="3">Reverse transcriptase</fullName>
    </submittedName>
</protein>
<reference evidence="3 4" key="1">
    <citation type="submission" date="2015-08" db="EMBL/GenBank/DDBJ databases">
        <title>Draft Genome Sequence of Vibrio splendidus UCD-SED7.</title>
        <authorList>
            <person name="Lee R.D."/>
            <person name="Lang J.M."/>
            <person name="Coil D.A."/>
            <person name="Jospin G."/>
            <person name="Eisen J.A."/>
        </authorList>
    </citation>
    <scope>NUCLEOTIDE SEQUENCE [LARGE SCALE GENOMIC DNA]</scope>
    <source>
        <strain evidence="3 4">UCD-SED7</strain>
    </source>
</reference>
<dbReference type="CDD" id="cd01646">
    <property type="entry name" value="RT_Bac_retron_I"/>
    <property type="match status" value="1"/>
</dbReference>
<dbReference type="AlphaFoldDB" id="A0A837NWY1"/>
<dbReference type="Proteomes" id="UP000050463">
    <property type="component" value="Unassembled WGS sequence"/>
</dbReference>
<evidence type="ECO:0000259" key="2">
    <source>
        <dbReference type="PROSITE" id="PS50878"/>
    </source>
</evidence>
<name>A0A837NWY1_VIBSP</name>
<evidence type="ECO:0000313" key="3">
    <source>
        <dbReference type="EMBL" id="KPL95401.1"/>
    </source>
</evidence>
<keyword evidence="3" id="KW-0695">RNA-directed DNA polymerase</keyword>
<dbReference type="GO" id="GO:0003964">
    <property type="term" value="F:RNA-directed DNA polymerase activity"/>
    <property type="evidence" value="ECO:0007669"/>
    <property type="project" value="UniProtKB-KW"/>
</dbReference>
<gene>
    <name evidence="3" type="ORF">AN168_07090</name>
</gene>
<dbReference type="RefSeq" id="WP_054546598.1">
    <property type="nucleotide sequence ID" value="NZ_LIZK01000002.1"/>
</dbReference>
<sequence>MTLITAMTAEEAKGFFLKHESYCSFSLPVYFDFAPLLDAVSNSLEAKQNGISDIGYKKACDYESTNYTLQTNKDGHYSWRPFELIHPAIYTHLVHKITEEAEWNLLVQRFSEFQGNEKIVCTSLPRESDDWETSDTAETVNGWWQDVEQESINKALEFKYLFTTDISNFYPSIYTHSVPWAIHTKEVAKTIRGVNANLGNRIDHALRQMSWGQTNGIPQGSALMDFIAEIILGYADEMLGVKLDDEGIVDYHIIRYRDDYRVFTNSKEDAEAIARHLTVILQELGLQLNASKTSLSEDIIFNSMKPDKQEALMLFGKTVSATTIQKTLLKLAIFSRKHKNSGQLHKYLAKINKRLERTKKLKEDVRPIVSIIADMMVHNPRTFASCALVLSNILKFVENDADKIVLLKQVKNKFEPILGTGVLDIWLQRISYHIDPDIEYQETLCAIVSDVYDKPHEHVWNSDWITDNNFKDVVMATLFIDEDELDECEPVISEDEVVLYPYDIDFDEDEDE</sequence>
<comment type="similarity">
    <text evidence="1">Belongs to the bacterial reverse transcriptase family.</text>
</comment>
<dbReference type="SUPFAM" id="SSF56672">
    <property type="entry name" value="DNA/RNA polymerases"/>
    <property type="match status" value="1"/>
</dbReference>
<dbReference type="InterPro" id="IPR043502">
    <property type="entry name" value="DNA/RNA_pol_sf"/>
</dbReference>
<feature type="domain" description="Reverse transcriptase" evidence="2">
    <location>
        <begin position="1"/>
        <end position="319"/>
    </location>
</feature>
<dbReference type="PANTHER" id="PTHR34047:SF8">
    <property type="entry name" value="PROTEIN YKFC"/>
    <property type="match status" value="1"/>
</dbReference>
<keyword evidence="3" id="KW-0808">Transferase</keyword>
<dbReference type="PROSITE" id="PS50878">
    <property type="entry name" value="RT_POL"/>
    <property type="match status" value="1"/>
</dbReference>
<keyword evidence="3" id="KW-0548">Nucleotidyltransferase</keyword>
<dbReference type="InterPro" id="IPR051083">
    <property type="entry name" value="GrpII_Intron_Splice-Mob/Def"/>
</dbReference>
<dbReference type="Pfam" id="PF00078">
    <property type="entry name" value="RVT_1"/>
    <property type="match status" value="1"/>
</dbReference>